<proteinExistence type="predicted"/>
<keyword evidence="2" id="KW-1185">Reference proteome</keyword>
<dbReference type="AlphaFoldDB" id="A0AA35YR65"/>
<evidence type="ECO:0000313" key="1">
    <source>
        <dbReference type="EMBL" id="CAI9278723.1"/>
    </source>
</evidence>
<reference evidence="1" key="1">
    <citation type="submission" date="2023-04" db="EMBL/GenBank/DDBJ databases">
        <authorList>
            <person name="Vijverberg K."/>
            <person name="Xiong W."/>
            <person name="Schranz E."/>
        </authorList>
    </citation>
    <scope>NUCLEOTIDE SEQUENCE</scope>
</reference>
<dbReference type="EMBL" id="OX465080">
    <property type="protein sequence ID" value="CAI9278723.1"/>
    <property type="molecule type" value="Genomic_DNA"/>
</dbReference>
<protein>
    <submittedName>
        <fullName evidence="1">Uncharacterized protein</fullName>
    </submittedName>
</protein>
<evidence type="ECO:0000313" key="2">
    <source>
        <dbReference type="Proteomes" id="UP001177003"/>
    </source>
</evidence>
<sequence>MQNPNPKDSFSRHHLHSTHVSDADQVTIYCYRHHERQGPSETGLGVVHGKVWATNEQNITGEISWGGVPSIEERSHRASPSIKARHLRSLHVVPLPSMADSHRHLPLLVVDAVILVAIVFQPRLAITAYAALMSLWLLLSVPRDDYACISQG</sequence>
<dbReference type="Proteomes" id="UP001177003">
    <property type="component" value="Chromosome 4"/>
</dbReference>
<name>A0AA35YR65_LACSI</name>
<gene>
    <name evidence="1" type="ORF">LSALG_LOCUS18566</name>
</gene>
<accession>A0AA35YR65</accession>
<organism evidence="1 2">
    <name type="scientific">Lactuca saligna</name>
    <name type="common">Willowleaf lettuce</name>
    <dbReference type="NCBI Taxonomy" id="75948"/>
    <lineage>
        <taxon>Eukaryota</taxon>
        <taxon>Viridiplantae</taxon>
        <taxon>Streptophyta</taxon>
        <taxon>Embryophyta</taxon>
        <taxon>Tracheophyta</taxon>
        <taxon>Spermatophyta</taxon>
        <taxon>Magnoliopsida</taxon>
        <taxon>eudicotyledons</taxon>
        <taxon>Gunneridae</taxon>
        <taxon>Pentapetalae</taxon>
        <taxon>asterids</taxon>
        <taxon>campanulids</taxon>
        <taxon>Asterales</taxon>
        <taxon>Asteraceae</taxon>
        <taxon>Cichorioideae</taxon>
        <taxon>Cichorieae</taxon>
        <taxon>Lactucinae</taxon>
        <taxon>Lactuca</taxon>
    </lineage>
</organism>